<evidence type="ECO:0000256" key="1">
    <source>
        <dbReference type="ARBA" id="ARBA00001974"/>
    </source>
</evidence>
<proteinExistence type="inferred from homology"/>
<evidence type="ECO:0000256" key="8">
    <source>
        <dbReference type="ARBA" id="ARBA00022827"/>
    </source>
</evidence>
<dbReference type="Pfam" id="PF01762">
    <property type="entry name" value="Galactosyl_T"/>
    <property type="match status" value="1"/>
</dbReference>
<evidence type="ECO:0000256" key="12">
    <source>
        <dbReference type="ARBA" id="ARBA00023034"/>
    </source>
</evidence>
<name>A0A7E6EIB9_9MOLL</name>
<dbReference type="PANTHER" id="PTHR11214:SF3">
    <property type="entry name" value="BETA-1,3-GALACTOSYLTRANSFERASE 6"/>
    <property type="match status" value="1"/>
</dbReference>
<evidence type="ECO:0000256" key="11">
    <source>
        <dbReference type="ARBA" id="ARBA00023002"/>
    </source>
</evidence>
<dbReference type="EC" id="2.4.1.-" evidence="14"/>
<keyword evidence="9" id="KW-0735">Signal-anchor</keyword>
<dbReference type="Gene3D" id="1.20.990.10">
    <property type="entry name" value="NADPH-cytochrome p450 Reductase, Chain A, domain 3"/>
    <property type="match status" value="1"/>
</dbReference>
<sequence length="195" mass="22728">MFLDDLKHKNPFPCPTTYRAALLHYVDITSPLRREVLQLLRPHATDSNDVHVINSLIENSGGHSIKVITITLLIDSNNVKRREIIRKTWGNMSAYPFTVKRIFSVAHDSSLREKILSENEIYNDILYLSEFPEMYSNLALKSNLDTKYVAKVDDDVFLNLKELISKLENINKKNFFLCKEMIKTVPIRRPDSLWY</sequence>
<dbReference type="GO" id="GO:0006493">
    <property type="term" value="P:protein O-linked glycosylation"/>
    <property type="evidence" value="ECO:0007669"/>
    <property type="project" value="TreeGrafter"/>
</dbReference>
<evidence type="ECO:0000259" key="15">
    <source>
        <dbReference type="Pfam" id="PF00667"/>
    </source>
</evidence>
<accession>A0A7E6EIB9</accession>
<comment type="similarity">
    <text evidence="3 14">Belongs to the glycosyltransferase 31 family.</text>
</comment>
<dbReference type="AlphaFoldDB" id="A0A7E6EIB9"/>
<evidence type="ECO:0000256" key="4">
    <source>
        <dbReference type="ARBA" id="ARBA00022630"/>
    </source>
</evidence>
<keyword evidence="6" id="KW-0808">Transferase</keyword>
<comment type="cofactor">
    <cofactor evidence="1">
        <name>FAD</name>
        <dbReference type="ChEBI" id="CHEBI:57692"/>
    </cofactor>
</comment>
<keyword evidence="12 14" id="KW-0333">Golgi apparatus</keyword>
<dbReference type="InterPro" id="IPR002659">
    <property type="entry name" value="Glyco_trans_31"/>
</dbReference>
<evidence type="ECO:0000256" key="2">
    <source>
        <dbReference type="ARBA" id="ARBA00004323"/>
    </source>
</evidence>
<keyword evidence="10" id="KW-1133">Transmembrane helix</keyword>
<evidence type="ECO:0000256" key="10">
    <source>
        <dbReference type="ARBA" id="ARBA00022989"/>
    </source>
</evidence>
<keyword evidence="5 14" id="KW-0328">Glycosyltransferase</keyword>
<dbReference type="InterPro" id="IPR023173">
    <property type="entry name" value="NADPH_Cyt_P450_Rdtase_alpha"/>
</dbReference>
<evidence type="ECO:0000313" key="17">
    <source>
        <dbReference type="RefSeq" id="XP_036354622.1"/>
    </source>
</evidence>
<keyword evidence="4" id="KW-0285">Flavoprotein</keyword>
<keyword evidence="11" id="KW-0560">Oxidoreductase</keyword>
<dbReference type="Gene3D" id="3.90.550.50">
    <property type="match status" value="1"/>
</dbReference>
<reference evidence="17" key="1">
    <citation type="submission" date="2025-08" db="UniProtKB">
        <authorList>
            <consortium name="RefSeq"/>
        </authorList>
    </citation>
    <scope>IDENTIFICATION</scope>
</reference>
<evidence type="ECO:0000256" key="14">
    <source>
        <dbReference type="RuleBase" id="RU363063"/>
    </source>
</evidence>
<dbReference type="KEGG" id="osn:118761069"/>
<protein>
    <recommendedName>
        <fullName evidence="14">Hexosyltransferase</fullName>
        <ecNumber evidence="14">2.4.1.-</ecNumber>
    </recommendedName>
</protein>
<dbReference type="GO" id="GO:0000139">
    <property type="term" value="C:Golgi membrane"/>
    <property type="evidence" value="ECO:0007669"/>
    <property type="project" value="UniProtKB-SubCell"/>
</dbReference>
<evidence type="ECO:0000256" key="6">
    <source>
        <dbReference type="ARBA" id="ARBA00022679"/>
    </source>
</evidence>
<dbReference type="PANTHER" id="PTHR11214">
    <property type="entry name" value="BETA-1,3-N-ACETYLGLUCOSAMINYLTRANSFERASE"/>
    <property type="match status" value="1"/>
</dbReference>
<dbReference type="Proteomes" id="UP000515154">
    <property type="component" value="Unplaced"/>
</dbReference>
<evidence type="ECO:0000313" key="16">
    <source>
        <dbReference type="Proteomes" id="UP000515154"/>
    </source>
</evidence>
<dbReference type="InterPro" id="IPR003097">
    <property type="entry name" value="CysJ-like_FAD-binding"/>
</dbReference>
<organism evidence="16 17">
    <name type="scientific">Octopus sinensis</name>
    <name type="common">East Asian common octopus</name>
    <dbReference type="NCBI Taxonomy" id="2607531"/>
    <lineage>
        <taxon>Eukaryota</taxon>
        <taxon>Metazoa</taxon>
        <taxon>Spiralia</taxon>
        <taxon>Lophotrochozoa</taxon>
        <taxon>Mollusca</taxon>
        <taxon>Cephalopoda</taxon>
        <taxon>Coleoidea</taxon>
        <taxon>Octopodiformes</taxon>
        <taxon>Octopoda</taxon>
        <taxon>Incirrata</taxon>
        <taxon>Octopodidae</taxon>
        <taxon>Octopus</taxon>
    </lineage>
</organism>
<evidence type="ECO:0000256" key="5">
    <source>
        <dbReference type="ARBA" id="ARBA00022676"/>
    </source>
</evidence>
<feature type="domain" description="Sulfite reductase [NADPH] flavoprotein alpha-component-like FAD-binding" evidence="15">
    <location>
        <begin position="7"/>
        <end position="66"/>
    </location>
</feature>
<evidence type="ECO:0000256" key="13">
    <source>
        <dbReference type="ARBA" id="ARBA00023136"/>
    </source>
</evidence>
<dbReference type="SUPFAM" id="SSF63380">
    <property type="entry name" value="Riboflavin synthase domain-like"/>
    <property type="match status" value="1"/>
</dbReference>
<dbReference type="InterPro" id="IPR017938">
    <property type="entry name" value="Riboflavin_synthase-like_b-brl"/>
</dbReference>
<keyword evidence="16" id="KW-1185">Reference proteome</keyword>
<gene>
    <name evidence="17" type="primary">LOC118761069</name>
</gene>
<dbReference type="RefSeq" id="XP_036354622.1">
    <property type="nucleotide sequence ID" value="XM_036498729.1"/>
</dbReference>
<evidence type="ECO:0000256" key="7">
    <source>
        <dbReference type="ARBA" id="ARBA00022692"/>
    </source>
</evidence>
<keyword evidence="8" id="KW-0274">FAD</keyword>
<comment type="subcellular location">
    <subcellularLocation>
        <location evidence="2 14">Golgi apparatus membrane</location>
        <topology evidence="2 14">Single-pass type II membrane protein</topology>
    </subcellularLocation>
</comment>
<dbReference type="Pfam" id="PF00667">
    <property type="entry name" value="FAD_binding_1"/>
    <property type="match status" value="1"/>
</dbReference>
<keyword evidence="7" id="KW-0812">Transmembrane</keyword>
<evidence type="ECO:0000256" key="9">
    <source>
        <dbReference type="ARBA" id="ARBA00022968"/>
    </source>
</evidence>
<keyword evidence="13" id="KW-0472">Membrane</keyword>
<dbReference type="GO" id="GO:0016491">
    <property type="term" value="F:oxidoreductase activity"/>
    <property type="evidence" value="ECO:0007669"/>
    <property type="project" value="UniProtKB-KW"/>
</dbReference>
<dbReference type="GO" id="GO:0016758">
    <property type="term" value="F:hexosyltransferase activity"/>
    <property type="evidence" value="ECO:0007669"/>
    <property type="project" value="InterPro"/>
</dbReference>
<evidence type="ECO:0000256" key="3">
    <source>
        <dbReference type="ARBA" id="ARBA00008661"/>
    </source>
</evidence>